<dbReference type="PANTHER" id="PTHR35532:SF5">
    <property type="entry name" value="CARBOHYDRATE-BINDING DOMAIN-CONTAINING PROTEIN"/>
    <property type="match status" value="1"/>
</dbReference>
<dbReference type="SUPFAM" id="SSF49344">
    <property type="entry name" value="CBD9-like"/>
    <property type="match status" value="1"/>
</dbReference>
<dbReference type="PANTHER" id="PTHR35532">
    <property type="entry name" value="SIMILAR TO POLYHYDROXYALKANOATE DEPOLYMERASE"/>
    <property type="match status" value="1"/>
</dbReference>
<dbReference type="KEGG" id="srm:SRM_00447"/>
<sequence length="407" mass="45313">MEAVPIFRPHCGPILCLLFCEALLFPSARGSMRRFLLTTIVGVFVLVLAGGESVSALVGRPSGDAAKNNPESEAPPRTYAIYRASGPIAVDGRLDERDWAAAPWTADFVDIRGRDAPTPRFRTRAKMLWDDEALYVAASLEEPDVWGTLTQRDTVVYYDDDFEVFIDPNGTTHNYYEVEVNALETVWDLMLLKPYRDGGPAVDAWDVRGIDAAVHVQGTLNDPSDTDDGWTVEIKLPWSSLEEAAPGGRPPQAGEQWRLNFSRVDWPLAVKNGTYEKDLDTTKAHPERNWVWSPQGAIDMHRPEHWGIVQFADAEVGTATVSVDERPNRRVKAALRRLYHRQRAHHEAHGTYAGSLSALNASNVQLPERDFAPTLRTTQTMYEIAAPGAEGTTVHIRQDGKVWVTGE</sequence>
<proteinExistence type="predicted"/>
<dbReference type="HOGENOM" id="CLU_049171_0_0_10"/>
<feature type="transmembrane region" description="Helical" evidence="1">
    <location>
        <begin position="36"/>
        <end position="58"/>
    </location>
</feature>
<keyword evidence="1" id="KW-0812">Transmembrane</keyword>
<accession>D5H5R3</accession>
<keyword evidence="1" id="KW-1133">Transmembrane helix</keyword>
<protein>
    <recommendedName>
        <fullName evidence="2">Carbohydrate-binding domain-containing protein</fullName>
    </recommendedName>
</protein>
<dbReference type="Gene3D" id="2.60.40.1190">
    <property type="match status" value="1"/>
</dbReference>
<reference evidence="4" key="2">
    <citation type="submission" date="2010-04" db="EMBL/GenBank/DDBJ databases">
        <title>Genome sequence of Salinibacter ruber M8.</title>
        <authorList>
            <consortium name="Genoscope"/>
        </authorList>
    </citation>
    <scope>NUCLEOTIDE SEQUENCE [LARGE SCALE GENOMIC DNA]</scope>
    <source>
        <strain evidence="4">M8</strain>
    </source>
</reference>
<dbReference type="EMBL" id="FP565814">
    <property type="protein sequence ID" value="CBH23368.1"/>
    <property type="molecule type" value="Genomic_DNA"/>
</dbReference>
<feature type="domain" description="Carbohydrate-binding" evidence="2">
    <location>
        <begin position="90"/>
        <end position="246"/>
    </location>
</feature>
<dbReference type="GO" id="GO:0016052">
    <property type="term" value="P:carbohydrate catabolic process"/>
    <property type="evidence" value="ECO:0007669"/>
    <property type="project" value="InterPro"/>
</dbReference>
<evidence type="ECO:0000256" key="1">
    <source>
        <dbReference type="SAM" id="Phobius"/>
    </source>
</evidence>
<dbReference type="InterPro" id="IPR010502">
    <property type="entry name" value="Carb-bd_dom_fam9"/>
</dbReference>
<keyword evidence="1" id="KW-0472">Membrane</keyword>
<dbReference type="PATRIC" id="fig|761659.10.peg.510"/>
<dbReference type="Pfam" id="PF06452">
    <property type="entry name" value="CBM9_1"/>
    <property type="match status" value="1"/>
</dbReference>
<feature type="transmembrane region" description="Helical" evidence="1">
    <location>
        <begin position="6"/>
        <end position="24"/>
    </location>
</feature>
<dbReference type="GO" id="GO:0030246">
    <property type="term" value="F:carbohydrate binding"/>
    <property type="evidence" value="ECO:0007669"/>
    <property type="project" value="InterPro"/>
</dbReference>
<evidence type="ECO:0000259" key="2">
    <source>
        <dbReference type="Pfam" id="PF06452"/>
    </source>
</evidence>
<gene>
    <name evidence="3" type="ordered locus">SRM_00447</name>
</gene>
<dbReference type="CDD" id="cd09620">
    <property type="entry name" value="CBM9_like_3"/>
    <property type="match status" value="1"/>
</dbReference>
<dbReference type="Proteomes" id="UP000000933">
    <property type="component" value="Chromosome"/>
</dbReference>
<organism evidence="3 4">
    <name type="scientific">Salinibacter ruber (strain M8)</name>
    <dbReference type="NCBI Taxonomy" id="761659"/>
    <lineage>
        <taxon>Bacteria</taxon>
        <taxon>Pseudomonadati</taxon>
        <taxon>Rhodothermota</taxon>
        <taxon>Rhodothermia</taxon>
        <taxon>Rhodothermales</taxon>
        <taxon>Salinibacteraceae</taxon>
        <taxon>Salinibacter</taxon>
    </lineage>
</organism>
<dbReference type="AlphaFoldDB" id="D5H5R3"/>
<reference evidence="3 4" key="1">
    <citation type="journal article" date="2010" name="ISME J.">
        <title>Fine-scale evolution: genomic, phenotypic and ecological differentiation in two coexisting Salinibacter ruber strains.</title>
        <authorList>
            <person name="Pena A."/>
            <person name="Teeling H."/>
            <person name="Huerta-Cepas J."/>
            <person name="Santos F."/>
            <person name="Yarza P."/>
            <person name="Brito-Echeverria J."/>
            <person name="Lucio M."/>
            <person name="Schmitt-Kopplin P."/>
            <person name="Meseguer I."/>
            <person name="Schenowitz C."/>
            <person name="Dossat C."/>
            <person name="Barbe V."/>
            <person name="Dopazo J."/>
            <person name="Rossello-Mora R."/>
            <person name="Schuler M."/>
            <person name="Glockner F.O."/>
            <person name="Amann R."/>
            <person name="Gabaldon T."/>
            <person name="Anton J."/>
        </authorList>
    </citation>
    <scope>NUCLEOTIDE SEQUENCE [LARGE SCALE GENOMIC DNA]</scope>
    <source>
        <strain evidence="3 4">M8</strain>
    </source>
</reference>
<dbReference type="GO" id="GO:0004553">
    <property type="term" value="F:hydrolase activity, hydrolyzing O-glycosyl compounds"/>
    <property type="evidence" value="ECO:0007669"/>
    <property type="project" value="InterPro"/>
</dbReference>
<evidence type="ECO:0000313" key="3">
    <source>
        <dbReference type="EMBL" id="CBH23368.1"/>
    </source>
</evidence>
<name>D5H5R3_SALRM</name>
<evidence type="ECO:0000313" key="4">
    <source>
        <dbReference type="Proteomes" id="UP000000933"/>
    </source>
</evidence>